<dbReference type="Pfam" id="PF00085">
    <property type="entry name" value="Thioredoxin"/>
    <property type="match status" value="1"/>
</dbReference>
<keyword evidence="2" id="KW-0813">Transport</keyword>
<evidence type="ECO:0000313" key="10">
    <source>
        <dbReference type="Proteomes" id="UP001446205"/>
    </source>
</evidence>
<dbReference type="PANTHER" id="PTHR45663">
    <property type="entry name" value="GEO12009P1"/>
    <property type="match status" value="1"/>
</dbReference>
<accession>A0ABU9DBV3</accession>
<dbReference type="SUPFAM" id="SSF52833">
    <property type="entry name" value="Thioredoxin-like"/>
    <property type="match status" value="1"/>
</dbReference>
<dbReference type="InterPro" id="IPR017937">
    <property type="entry name" value="Thioredoxin_CS"/>
</dbReference>
<dbReference type="Pfam" id="PF21352">
    <property type="entry name" value="Zn_ribbon_Thio2"/>
    <property type="match status" value="1"/>
</dbReference>
<dbReference type="Proteomes" id="UP001446205">
    <property type="component" value="Unassembled WGS sequence"/>
</dbReference>
<keyword evidence="3" id="KW-0479">Metal-binding</keyword>
<evidence type="ECO:0000256" key="3">
    <source>
        <dbReference type="ARBA" id="ARBA00022723"/>
    </source>
</evidence>
<dbReference type="PRINTS" id="PR00421">
    <property type="entry name" value="THIOREDOXIN"/>
</dbReference>
<evidence type="ECO:0000256" key="1">
    <source>
        <dbReference type="ARBA" id="ARBA00008987"/>
    </source>
</evidence>
<dbReference type="InterPro" id="IPR013766">
    <property type="entry name" value="Thioredoxin_domain"/>
</dbReference>
<dbReference type="Gene3D" id="3.40.30.10">
    <property type="entry name" value="Glutaredoxin"/>
    <property type="match status" value="1"/>
</dbReference>
<dbReference type="PROSITE" id="PS51352">
    <property type="entry name" value="THIOREDOXIN_2"/>
    <property type="match status" value="1"/>
</dbReference>
<evidence type="ECO:0000256" key="6">
    <source>
        <dbReference type="ARBA" id="ARBA00023284"/>
    </source>
</evidence>
<dbReference type="InterPro" id="IPR049299">
    <property type="entry name" value="Thio2_N"/>
</dbReference>
<dbReference type="InterPro" id="IPR036249">
    <property type="entry name" value="Thioredoxin-like_sf"/>
</dbReference>
<keyword evidence="6" id="KW-0676">Redox-active center</keyword>
<dbReference type="PROSITE" id="PS00194">
    <property type="entry name" value="THIOREDOXIN_1"/>
    <property type="match status" value="1"/>
</dbReference>
<comment type="caution">
    <text evidence="9">The sequence shown here is derived from an EMBL/GenBank/DDBJ whole genome shotgun (WGS) entry which is preliminary data.</text>
</comment>
<dbReference type="Gene3D" id="2.30.30.380">
    <property type="entry name" value="Zn-finger domain of Sec23/24"/>
    <property type="match status" value="1"/>
</dbReference>
<evidence type="ECO:0000256" key="5">
    <source>
        <dbReference type="ARBA" id="ARBA00023157"/>
    </source>
</evidence>
<keyword evidence="4" id="KW-0249">Electron transport</keyword>
<evidence type="ECO:0000259" key="8">
    <source>
        <dbReference type="PROSITE" id="PS51352"/>
    </source>
</evidence>
<evidence type="ECO:0000256" key="7">
    <source>
        <dbReference type="NCBIfam" id="TIGR01068"/>
    </source>
</evidence>
<proteinExistence type="inferred from homology"/>
<dbReference type="NCBIfam" id="TIGR01068">
    <property type="entry name" value="thioredoxin"/>
    <property type="match status" value="1"/>
</dbReference>
<keyword evidence="5" id="KW-1015">Disulfide bond</keyword>
<gene>
    <name evidence="9" type="primary">trxC</name>
    <name evidence="9" type="ORF">WOB96_10615</name>
</gene>
<comment type="similarity">
    <text evidence="1">Belongs to the thioredoxin family.</text>
</comment>
<dbReference type="NCBIfam" id="NF008229">
    <property type="entry name" value="PRK10996.1"/>
    <property type="match status" value="1"/>
</dbReference>
<dbReference type="CDD" id="cd02947">
    <property type="entry name" value="TRX_family"/>
    <property type="match status" value="1"/>
</dbReference>
<protein>
    <recommendedName>
        <fullName evidence="7">Thioredoxin</fullName>
    </recommendedName>
</protein>
<evidence type="ECO:0000313" key="9">
    <source>
        <dbReference type="EMBL" id="MEK8090213.1"/>
    </source>
</evidence>
<feature type="domain" description="Thioredoxin" evidence="8">
    <location>
        <begin position="11"/>
        <end position="144"/>
    </location>
</feature>
<dbReference type="RefSeq" id="WP_341371269.1">
    <property type="nucleotide sequence ID" value="NZ_JBBPCO010000010.1"/>
</dbReference>
<dbReference type="EMBL" id="JBBPCO010000010">
    <property type="protein sequence ID" value="MEK8090213.1"/>
    <property type="molecule type" value="Genomic_DNA"/>
</dbReference>
<sequence length="145" mass="16114">MSDVHVVCSSCHAVNRLPSARLRENPRCGKCHAHLFDGDPVELTAATFSKHIEKNDLPVVVDFWAPWCGPCRMMAPQFKQASEDMAGRVVFAKVNTEAEQQLAAQFGIRSIPTLALFQGGREVARMSGALGKNDLIRWIEQHLRS</sequence>
<evidence type="ECO:0000256" key="2">
    <source>
        <dbReference type="ARBA" id="ARBA00022448"/>
    </source>
</evidence>
<keyword evidence="10" id="KW-1185">Reference proteome</keyword>
<dbReference type="InterPro" id="IPR005746">
    <property type="entry name" value="Thioredoxin"/>
</dbReference>
<evidence type="ECO:0000256" key="4">
    <source>
        <dbReference type="ARBA" id="ARBA00022982"/>
    </source>
</evidence>
<organism evidence="9 10">
    <name type="scientific">Thermithiobacillus plumbiphilus</name>
    <dbReference type="NCBI Taxonomy" id="1729899"/>
    <lineage>
        <taxon>Bacteria</taxon>
        <taxon>Pseudomonadati</taxon>
        <taxon>Pseudomonadota</taxon>
        <taxon>Acidithiobacillia</taxon>
        <taxon>Acidithiobacillales</taxon>
        <taxon>Thermithiobacillaceae</taxon>
        <taxon>Thermithiobacillus</taxon>
    </lineage>
</organism>
<reference evidence="9 10" key="1">
    <citation type="submission" date="2024-04" db="EMBL/GenBank/DDBJ databases">
        <authorList>
            <person name="Abashina T."/>
            <person name="Shaikin A."/>
        </authorList>
    </citation>
    <scope>NUCLEOTIDE SEQUENCE [LARGE SCALE GENOMIC DNA]</scope>
    <source>
        <strain evidence="9 10">AAFK</strain>
    </source>
</reference>
<dbReference type="PANTHER" id="PTHR45663:SF40">
    <property type="entry name" value="THIOREDOXIN 2"/>
    <property type="match status" value="1"/>
</dbReference>
<name>A0ABU9DBV3_9PROT</name>